<keyword evidence="2" id="KW-1185">Reference proteome</keyword>
<evidence type="ECO:0000313" key="1">
    <source>
        <dbReference type="EMBL" id="EGO02643.1"/>
    </source>
</evidence>
<organism evidence="2">
    <name type="scientific">Serpula lacrymans var. lacrymans (strain S7.3)</name>
    <name type="common">Dry rot fungus</name>
    <dbReference type="NCBI Taxonomy" id="936435"/>
    <lineage>
        <taxon>Eukaryota</taxon>
        <taxon>Fungi</taxon>
        <taxon>Dikarya</taxon>
        <taxon>Basidiomycota</taxon>
        <taxon>Agaricomycotina</taxon>
        <taxon>Agaricomycetes</taxon>
        <taxon>Agaricomycetidae</taxon>
        <taxon>Boletales</taxon>
        <taxon>Coniophorineae</taxon>
        <taxon>Serpulaceae</taxon>
        <taxon>Serpula</taxon>
    </lineage>
</organism>
<reference evidence="2" key="1">
    <citation type="journal article" date="2011" name="Science">
        <title>The plant cell wall-decomposing machinery underlies the functional diversity of forest fungi.</title>
        <authorList>
            <person name="Eastwood D.C."/>
            <person name="Floudas D."/>
            <person name="Binder M."/>
            <person name="Majcherczyk A."/>
            <person name="Schneider P."/>
            <person name="Aerts A."/>
            <person name="Asiegbu F.O."/>
            <person name="Baker S.E."/>
            <person name="Barry K."/>
            <person name="Bendiksby M."/>
            <person name="Blumentritt M."/>
            <person name="Coutinho P.M."/>
            <person name="Cullen D."/>
            <person name="de Vries R.P."/>
            <person name="Gathman A."/>
            <person name="Goodell B."/>
            <person name="Henrissat B."/>
            <person name="Ihrmark K."/>
            <person name="Kauserud H."/>
            <person name="Kohler A."/>
            <person name="LaButti K."/>
            <person name="Lapidus A."/>
            <person name="Lavin J.L."/>
            <person name="Lee Y.-H."/>
            <person name="Lindquist E."/>
            <person name="Lilly W."/>
            <person name="Lucas S."/>
            <person name="Morin E."/>
            <person name="Murat C."/>
            <person name="Oguiza J.A."/>
            <person name="Park J."/>
            <person name="Pisabarro A.G."/>
            <person name="Riley R."/>
            <person name="Rosling A."/>
            <person name="Salamov A."/>
            <person name="Schmidt O."/>
            <person name="Schmutz J."/>
            <person name="Skrede I."/>
            <person name="Stenlid J."/>
            <person name="Wiebenga A."/>
            <person name="Xie X."/>
            <person name="Kuees U."/>
            <person name="Hibbett D.S."/>
            <person name="Hoffmeister D."/>
            <person name="Hoegberg N."/>
            <person name="Martin F."/>
            <person name="Grigoriev I.V."/>
            <person name="Watkinson S.C."/>
        </authorList>
    </citation>
    <scope>NUCLEOTIDE SEQUENCE [LARGE SCALE GENOMIC DNA]</scope>
    <source>
        <strain evidence="2">strain S7.3</strain>
    </source>
</reference>
<gene>
    <name evidence="1" type="ORF">SERLA73DRAFT_150311</name>
</gene>
<protein>
    <submittedName>
        <fullName evidence="1">Uncharacterized protein</fullName>
    </submittedName>
</protein>
<dbReference type="Proteomes" id="UP000008063">
    <property type="component" value="Unassembled WGS sequence"/>
</dbReference>
<accession>F8PM11</accession>
<dbReference type="EMBL" id="GL945476">
    <property type="protein sequence ID" value="EGO02643.1"/>
    <property type="molecule type" value="Genomic_DNA"/>
</dbReference>
<proteinExistence type="predicted"/>
<dbReference type="HOGENOM" id="CLU_761085_0_0_1"/>
<dbReference type="STRING" id="936435.F8PM11"/>
<evidence type="ECO:0000313" key="2">
    <source>
        <dbReference type="Proteomes" id="UP000008063"/>
    </source>
</evidence>
<name>F8PM11_SERL3</name>
<dbReference type="AlphaFoldDB" id="F8PM11"/>
<dbReference type="InParanoid" id="F8PM11"/>
<sequence>MTMDNEKYEFPHSKFQGQRLVIAKYLNKCQQSILDVMEKHQCPGFESALKVFFNNSLSNNVDLENDQVDSVKARPSGKNNLLPQFDTVVVMSFPDCEATGIKGTRIGRLRVIFKLPETLYNFHASPNNWPKYHLAYVEWYSNLKSTAEKDHLMYSINKVFLQDKSSLYPVLDSMSDVSIKRLFPQAIIFTLFSPIPEVRVNINLCLNNEKIHIAEISEDGKGRSFPQLQIPLSLTCQQASCCWRMKWNCTLMCFKRVWYTLFEYPSQPYCFFARIASVLERATIDCFLALQEIVLPLYVKMYQLIDLLWGCDAQSLSKNPIRPLFSPPKLPNGLWQGYVRIVIPLIQQMIYLALYRVPDTSAFQ</sequence>